<dbReference type="Pfam" id="PF00293">
    <property type="entry name" value="NUDIX"/>
    <property type="match status" value="1"/>
</dbReference>
<dbReference type="STRING" id="660518.SAMN05216218_103240"/>
<dbReference type="GO" id="GO:0009240">
    <property type="term" value="P:isopentenyl diphosphate biosynthetic process"/>
    <property type="evidence" value="ECO:0007669"/>
    <property type="project" value="TreeGrafter"/>
</dbReference>
<dbReference type="PIRSF" id="PIRSF018427">
    <property type="entry name" value="Isopntndiph_ism"/>
    <property type="match status" value="1"/>
</dbReference>
<dbReference type="PANTHER" id="PTHR10885:SF0">
    <property type="entry name" value="ISOPENTENYL-DIPHOSPHATE DELTA-ISOMERASE"/>
    <property type="match status" value="1"/>
</dbReference>
<dbReference type="GO" id="GO:0005737">
    <property type="term" value="C:cytoplasm"/>
    <property type="evidence" value="ECO:0007669"/>
    <property type="project" value="TreeGrafter"/>
</dbReference>
<dbReference type="SUPFAM" id="SSF55811">
    <property type="entry name" value="Nudix"/>
    <property type="match status" value="1"/>
</dbReference>
<name>A0A1G7I1H9_9EURY</name>
<dbReference type="InterPro" id="IPR011876">
    <property type="entry name" value="IsopentenylPP_isomerase_typ1"/>
</dbReference>
<proteinExistence type="inferred from homology"/>
<evidence type="ECO:0000256" key="4">
    <source>
        <dbReference type="ARBA" id="ARBA00023229"/>
    </source>
</evidence>
<dbReference type="Proteomes" id="UP000199076">
    <property type="component" value="Unassembled WGS sequence"/>
</dbReference>
<dbReference type="PANTHER" id="PTHR10885">
    <property type="entry name" value="ISOPENTENYL-DIPHOSPHATE DELTA-ISOMERASE"/>
    <property type="match status" value="1"/>
</dbReference>
<evidence type="ECO:0000256" key="5">
    <source>
        <dbReference type="ARBA" id="ARBA00023235"/>
    </source>
</evidence>
<organism evidence="8 9">
    <name type="scientific">Halorientalis regularis</name>
    <dbReference type="NCBI Taxonomy" id="660518"/>
    <lineage>
        <taxon>Archaea</taxon>
        <taxon>Methanobacteriati</taxon>
        <taxon>Methanobacteriota</taxon>
        <taxon>Stenosarchaea group</taxon>
        <taxon>Halobacteria</taxon>
        <taxon>Halobacteriales</taxon>
        <taxon>Haloarculaceae</taxon>
        <taxon>Halorientalis</taxon>
    </lineage>
</organism>
<dbReference type="AlphaFoldDB" id="A0A1G7I1H9"/>
<dbReference type="OrthoDB" id="4234at2157"/>
<dbReference type="RefSeq" id="WP_092689057.1">
    <property type="nucleotide sequence ID" value="NZ_FNBK01000003.1"/>
</dbReference>
<evidence type="ECO:0000256" key="2">
    <source>
        <dbReference type="ARBA" id="ARBA00007579"/>
    </source>
</evidence>
<keyword evidence="4" id="KW-0414">Isoprene biosynthesis</keyword>
<dbReference type="EMBL" id="FNBK01000003">
    <property type="protein sequence ID" value="SDF06468.1"/>
    <property type="molecule type" value="Genomic_DNA"/>
</dbReference>
<dbReference type="Gene3D" id="3.90.79.10">
    <property type="entry name" value="Nucleoside Triphosphate Pyrophosphohydrolase"/>
    <property type="match status" value="1"/>
</dbReference>
<dbReference type="UniPathway" id="UPA00059">
    <property type="reaction ID" value="UER00104"/>
</dbReference>
<dbReference type="EC" id="5.3.3.2" evidence="3"/>
<evidence type="ECO:0000259" key="7">
    <source>
        <dbReference type="PROSITE" id="PS51462"/>
    </source>
</evidence>
<comment type="similarity">
    <text evidence="2">Belongs to the IPP isomerase type 1 family.</text>
</comment>
<evidence type="ECO:0000256" key="6">
    <source>
        <dbReference type="SAM" id="MobiDB-lite"/>
    </source>
</evidence>
<evidence type="ECO:0000313" key="8">
    <source>
        <dbReference type="EMBL" id="SDF06468.1"/>
    </source>
</evidence>
<dbReference type="InterPro" id="IPR015797">
    <property type="entry name" value="NUDIX_hydrolase-like_dom_sf"/>
</dbReference>
<dbReference type="CDD" id="cd02885">
    <property type="entry name" value="NUDIX_IPP_Isomerase"/>
    <property type="match status" value="1"/>
</dbReference>
<dbReference type="NCBIfam" id="NF002995">
    <property type="entry name" value="PRK03759.1"/>
    <property type="match status" value="1"/>
</dbReference>
<dbReference type="GO" id="GO:0004452">
    <property type="term" value="F:isopentenyl-diphosphate delta-isomerase activity"/>
    <property type="evidence" value="ECO:0007669"/>
    <property type="project" value="UniProtKB-EC"/>
</dbReference>
<feature type="domain" description="Nudix hydrolase" evidence="7">
    <location>
        <begin position="50"/>
        <end position="188"/>
    </location>
</feature>
<keyword evidence="9" id="KW-1185">Reference proteome</keyword>
<evidence type="ECO:0000313" key="9">
    <source>
        <dbReference type="Proteomes" id="UP000199076"/>
    </source>
</evidence>
<evidence type="ECO:0000256" key="3">
    <source>
        <dbReference type="ARBA" id="ARBA00012057"/>
    </source>
</evidence>
<evidence type="ECO:0000256" key="1">
    <source>
        <dbReference type="ARBA" id="ARBA00004826"/>
    </source>
</evidence>
<feature type="region of interest" description="Disordered" evidence="6">
    <location>
        <begin position="1"/>
        <end position="32"/>
    </location>
</feature>
<dbReference type="PROSITE" id="PS51462">
    <property type="entry name" value="NUDIX"/>
    <property type="match status" value="1"/>
</dbReference>
<accession>A0A1G7I1H9</accession>
<gene>
    <name evidence="8" type="ORF">SAMN05216218_103240</name>
</gene>
<sequence>MSSEETPGETDSGGGDTEHENARQAVVTVDADDTELGTANRLDAHTGDGIRHRAFTSLLFDEDDNILLAQRSPDKRLWDTFWDGTVASHPVQGQSQADATRQRLEEELGVTPDQYDDLEVTDRFEYKRYYPNEGVEWEVCAVLQATLTDRTLDPDPDEVAGLMWVPYERLHENPGWYRQLRLCPWFEIAMRRDVE</sequence>
<comment type="pathway">
    <text evidence="1">Isoprenoid biosynthesis; dimethylallyl diphosphate biosynthesis; dimethylallyl diphosphate from isopentenyl diphosphate: step 1/1.</text>
</comment>
<keyword evidence="5 8" id="KW-0413">Isomerase</keyword>
<protein>
    <recommendedName>
        <fullName evidence="3">isopentenyl-diphosphate Delta-isomerase</fullName>
        <ecNumber evidence="3">5.3.3.2</ecNumber>
    </recommendedName>
</protein>
<dbReference type="InterPro" id="IPR000086">
    <property type="entry name" value="NUDIX_hydrolase_dom"/>
</dbReference>
<reference evidence="9" key="1">
    <citation type="submission" date="2016-10" db="EMBL/GenBank/DDBJ databases">
        <authorList>
            <person name="Varghese N."/>
            <person name="Submissions S."/>
        </authorList>
    </citation>
    <scope>NUCLEOTIDE SEQUENCE [LARGE SCALE GENOMIC DNA]</scope>
    <source>
        <strain evidence="9">IBRC-M 10760</strain>
    </source>
</reference>
<dbReference type="GO" id="GO:0050992">
    <property type="term" value="P:dimethylallyl diphosphate biosynthetic process"/>
    <property type="evidence" value="ECO:0007669"/>
    <property type="project" value="UniProtKB-UniPathway"/>
</dbReference>